<evidence type="ECO:0000313" key="2">
    <source>
        <dbReference type="Proteomes" id="UP000323502"/>
    </source>
</evidence>
<protein>
    <submittedName>
        <fullName evidence="1">Iron complex transport system substrate-binding protein</fullName>
    </submittedName>
</protein>
<proteinExistence type="predicted"/>
<dbReference type="AlphaFoldDB" id="A0A1G7EQZ0"/>
<dbReference type="NCBIfam" id="TIGR04256">
    <property type="entry name" value="GxxExxY"/>
    <property type="match status" value="1"/>
</dbReference>
<sequence length="148" mass="16207">MFTRSREDAKMMDLEAAASDVIDVSLRLHRDLGPGLLESVYETVLAAKLSALGHSVERQMPVSFTFEGLSFDAAFRVDLVVAGALLVEIKSVERLNAAHGKQLLTYLRLTKQPLGLLINFGGATLKEGLRRIVNGHTAFASSRLRVNQ</sequence>
<accession>A0A1G7EQZ0</accession>
<dbReference type="Proteomes" id="UP000323502">
    <property type="component" value="Unassembled WGS sequence"/>
</dbReference>
<dbReference type="RefSeq" id="WP_413052694.1">
    <property type="nucleotide sequence ID" value="NZ_CP178397.1"/>
</dbReference>
<evidence type="ECO:0000313" key="1">
    <source>
        <dbReference type="EMBL" id="SDE65997.1"/>
    </source>
</evidence>
<dbReference type="Pfam" id="PF13366">
    <property type="entry name" value="PDDEXK_3"/>
    <property type="match status" value="1"/>
</dbReference>
<gene>
    <name evidence="1" type="ORF">SAMN05216557_10162</name>
</gene>
<keyword evidence="2" id="KW-1185">Reference proteome</keyword>
<name>A0A1G7EQZ0_9SPHN</name>
<dbReference type="EMBL" id="FNBI01000001">
    <property type="protein sequence ID" value="SDE65997.1"/>
    <property type="molecule type" value="Genomic_DNA"/>
</dbReference>
<dbReference type="InterPro" id="IPR026350">
    <property type="entry name" value="GxxExxY"/>
</dbReference>
<reference evidence="1 2" key="1">
    <citation type="submission" date="2016-10" db="EMBL/GenBank/DDBJ databases">
        <authorList>
            <person name="Varghese N."/>
            <person name="Submissions S."/>
        </authorList>
    </citation>
    <scope>NUCLEOTIDE SEQUENCE [LARGE SCALE GENOMIC DNA]</scope>
    <source>
        <strain evidence="1 2">S7-754</strain>
    </source>
</reference>
<organism evidence="1 2">
    <name type="scientific">Sphingomonas carotinifaciens</name>
    <dbReference type="NCBI Taxonomy" id="1166323"/>
    <lineage>
        <taxon>Bacteria</taxon>
        <taxon>Pseudomonadati</taxon>
        <taxon>Pseudomonadota</taxon>
        <taxon>Alphaproteobacteria</taxon>
        <taxon>Sphingomonadales</taxon>
        <taxon>Sphingomonadaceae</taxon>
        <taxon>Sphingomonas</taxon>
    </lineage>
</organism>